<dbReference type="PANTHER" id="PTHR33392:SF6">
    <property type="entry name" value="POLYISOPRENYL-TEICHOIC ACID--PEPTIDOGLYCAN TEICHOIC ACID TRANSFERASE TAGU"/>
    <property type="match status" value="1"/>
</dbReference>
<keyword evidence="5" id="KW-1185">Reference proteome</keyword>
<comment type="similarity">
    <text evidence="1">Belongs to the LytR/CpsA/Psr (LCP) family.</text>
</comment>
<dbReference type="Proteomes" id="UP000222056">
    <property type="component" value="Unassembled WGS sequence"/>
</dbReference>
<evidence type="ECO:0000256" key="2">
    <source>
        <dbReference type="SAM" id="Phobius"/>
    </source>
</evidence>
<evidence type="ECO:0000256" key="1">
    <source>
        <dbReference type="ARBA" id="ARBA00006068"/>
    </source>
</evidence>
<feature type="domain" description="Cell envelope-related transcriptional attenuator" evidence="3">
    <location>
        <begin position="114"/>
        <end position="258"/>
    </location>
</feature>
<dbReference type="NCBIfam" id="TIGR00350">
    <property type="entry name" value="lytR_cpsA_psr"/>
    <property type="match status" value="1"/>
</dbReference>
<dbReference type="InterPro" id="IPR004474">
    <property type="entry name" value="LytR_CpsA_psr"/>
</dbReference>
<gene>
    <name evidence="4" type="ORF">SAMN02745716_0107</name>
</gene>
<dbReference type="PANTHER" id="PTHR33392">
    <property type="entry name" value="POLYISOPRENYL-TEICHOIC ACID--PEPTIDOGLYCAN TEICHOIC ACID TRANSFERASE TAGU"/>
    <property type="match status" value="1"/>
</dbReference>
<proteinExistence type="inferred from homology"/>
<keyword evidence="2" id="KW-1133">Transmembrane helix</keyword>
<feature type="transmembrane region" description="Helical" evidence="2">
    <location>
        <begin position="42"/>
        <end position="61"/>
    </location>
</feature>
<evidence type="ECO:0000259" key="3">
    <source>
        <dbReference type="Pfam" id="PF03816"/>
    </source>
</evidence>
<dbReference type="InterPro" id="IPR050922">
    <property type="entry name" value="LytR/CpsA/Psr_CW_biosynth"/>
</dbReference>
<dbReference type="AlphaFoldDB" id="A0A1H6FJC9"/>
<name>A0A1H6FJC9_THEAL</name>
<reference evidence="5" key="1">
    <citation type="submission" date="2016-10" db="EMBL/GenBank/DDBJ databases">
        <authorList>
            <person name="Varghese N."/>
            <person name="Submissions S."/>
        </authorList>
    </citation>
    <scope>NUCLEOTIDE SEQUENCE [LARGE SCALE GENOMIC DNA]</scope>
    <source>
        <strain evidence="5">ATCC 35263</strain>
    </source>
</reference>
<keyword evidence="2" id="KW-0812">Transmembrane</keyword>
<dbReference type="RefSeq" id="WP_143038484.1">
    <property type="nucleotide sequence ID" value="NZ_FNWJ01000001.1"/>
</dbReference>
<accession>A0A1H6FJC9</accession>
<organism evidence="4 5">
    <name type="scientific">Thermoleophilum album</name>
    <dbReference type="NCBI Taxonomy" id="29539"/>
    <lineage>
        <taxon>Bacteria</taxon>
        <taxon>Bacillati</taxon>
        <taxon>Actinomycetota</taxon>
        <taxon>Thermoleophilia</taxon>
        <taxon>Thermoleophilales</taxon>
        <taxon>Thermoleophilaceae</taxon>
        <taxon>Thermoleophilum</taxon>
    </lineage>
</organism>
<dbReference type="STRING" id="29539.SAMN02745716_0107"/>
<evidence type="ECO:0000313" key="5">
    <source>
        <dbReference type="Proteomes" id="UP000222056"/>
    </source>
</evidence>
<keyword evidence="2" id="KW-0472">Membrane</keyword>
<dbReference type="Gene3D" id="3.40.630.190">
    <property type="entry name" value="LCP protein"/>
    <property type="match status" value="1"/>
</dbReference>
<dbReference type="EMBL" id="FNWJ01000001">
    <property type="protein sequence ID" value="SEH10258.1"/>
    <property type="molecule type" value="Genomic_DNA"/>
</dbReference>
<dbReference type="Pfam" id="PF03816">
    <property type="entry name" value="LytR_cpsA_psr"/>
    <property type="match status" value="1"/>
</dbReference>
<evidence type="ECO:0000313" key="4">
    <source>
        <dbReference type="EMBL" id="SEH10258.1"/>
    </source>
</evidence>
<protein>
    <submittedName>
        <fullName evidence="4">Transcriptional attenuator, LytR family</fullName>
    </submittedName>
</protein>
<dbReference type="OrthoDB" id="9782542at2"/>
<sequence>MIVGRCAGVRAAGVPVDPRALMLTRVYLPPPTARPRLWPRTLAAAAAIVFASAAATAVAAFRELDRVVSALQEHPRLKLGTELARTDPGAPQTIMILGSDRRPKGAAEGGGGARSDTIMLARLDPSKQAIALMSLPRDLKVRIPGHGIAKINAAYEYGGPKLTLETVKQLTGLPINHVINIDFRGFWAAVNAVGCVYAEVDRRYYNTSAAYSYINLQPGYQRMCGREALQFVRFRHEDNDLVRSARQQEFLRQAKQQIAVSKLINDRDRLVQIFARYTTSDIDSRAEVLRLLKLVLFSIGRPIREIHFEGKIGPSFVEASDAQVQSLVQKFLGVEETPGPRGTLRPRKGGAANADAGLERADLPGKEQAIMAVRMGAGRNTLPVYYPTVRTKGAMFAGPPRVYRLRDPAGRVHLAYRMVIKRGLVGEYYGLQGLTWKNPPILSGPHVTRRIGRRTFALYYDGDRVRLVAWRTPRAVYWISNTLLLTLSERQMLAIARSTRLL</sequence>